<evidence type="ECO:0000256" key="2">
    <source>
        <dbReference type="PROSITE-ProRule" id="PRU00176"/>
    </source>
</evidence>
<dbReference type="EMBL" id="MDYQ01000121">
    <property type="protein sequence ID" value="PRP81641.1"/>
    <property type="molecule type" value="Genomic_DNA"/>
</dbReference>
<keyword evidence="1 2" id="KW-0694">RNA-binding</keyword>
<protein>
    <recommendedName>
        <fullName evidence="4">RRM domain-containing protein</fullName>
    </recommendedName>
</protein>
<accession>A0A2P6NCE3</accession>
<reference evidence="5 6" key="1">
    <citation type="journal article" date="2018" name="Genome Biol. Evol.">
        <title>Multiple Roots of Fruiting Body Formation in Amoebozoa.</title>
        <authorList>
            <person name="Hillmann F."/>
            <person name="Forbes G."/>
            <person name="Novohradska S."/>
            <person name="Ferling I."/>
            <person name="Riege K."/>
            <person name="Groth M."/>
            <person name="Westermann M."/>
            <person name="Marz M."/>
            <person name="Spaller T."/>
            <person name="Winckler T."/>
            <person name="Schaap P."/>
            <person name="Glockner G."/>
        </authorList>
    </citation>
    <scope>NUCLEOTIDE SEQUENCE [LARGE SCALE GENOMIC DNA]</scope>
    <source>
        <strain evidence="5 6">Jena</strain>
    </source>
</reference>
<dbReference type="STRING" id="1890364.A0A2P6NCE3"/>
<evidence type="ECO:0000256" key="3">
    <source>
        <dbReference type="SAM" id="MobiDB-lite"/>
    </source>
</evidence>
<dbReference type="GO" id="GO:0000398">
    <property type="term" value="P:mRNA splicing, via spliceosome"/>
    <property type="evidence" value="ECO:0007669"/>
    <property type="project" value="InterPro"/>
</dbReference>
<feature type="domain" description="RRM" evidence="4">
    <location>
        <begin position="34"/>
        <end position="111"/>
    </location>
</feature>
<dbReference type="AlphaFoldDB" id="A0A2P6NCE3"/>
<dbReference type="InterPro" id="IPR045844">
    <property type="entry name" value="RRM_Ist3-like"/>
</dbReference>
<proteinExistence type="predicted"/>
<dbReference type="InterPro" id="IPR000504">
    <property type="entry name" value="RRM_dom"/>
</dbReference>
<dbReference type="PROSITE" id="PS50102">
    <property type="entry name" value="RRM"/>
    <property type="match status" value="1"/>
</dbReference>
<name>A0A2P6NCE3_9EUKA</name>
<dbReference type="GO" id="GO:0005686">
    <property type="term" value="C:U2 snRNP"/>
    <property type="evidence" value="ECO:0007669"/>
    <property type="project" value="TreeGrafter"/>
</dbReference>
<dbReference type="GO" id="GO:0003723">
    <property type="term" value="F:RNA binding"/>
    <property type="evidence" value="ECO:0007669"/>
    <property type="project" value="UniProtKB-UniRule"/>
</dbReference>
<dbReference type="InterPro" id="IPR035979">
    <property type="entry name" value="RBD_domain_sf"/>
</dbReference>
<dbReference type="PANTHER" id="PTHR45880">
    <property type="entry name" value="RNA-BINDING MOTIF PROTEIN, X-LINKED 2"/>
    <property type="match status" value="1"/>
</dbReference>
<dbReference type="InterPro" id="IPR051847">
    <property type="entry name" value="RNA_proc/Spliceosome_comp"/>
</dbReference>
<gene>
    <name evidence="5" type="ORF">PROFUN_01148</name>
</gene>
<dbReference type="SMART" id="SM00360">
    <property type="entry name" value="RRM"/>
    <property type="match status" value="1"/>
</dbReference>
<dbReference type="InParanoid" id="A0A2P6NCE3"/>
<dbReference type="GO" id="GO:0071011">
    <property type="term" value="C:precatalytic spliceosome"/>
    <property type="evidence" value="ECO:0007669"/>
    <property type="project" value="TreeGrafter"/>
</dbReference>
<evidence type="ECO:0000313" key="5">
    <source>
        <dbReference type="EMBL" id="PRP81641.1"/>
    </source>
</evidence>
<dbReference type="SUPFAM" id="SSF54928">
    <property type="entry name" value="RNA-binding domain, RBD"/>
    <property type="match status" value="1"/>
</dbReference>
<dbReference type="CDD" id="cd12411">
    <property type="entry name" value="RRM_ist3_like"/>
    <property type="match status" value="1"/>
</dbReference>
<evidence type="ECO:0000313" key="6">
    <source>
        <dbReference type="Proteomes" id="UP000241769"/>
    </source>
</evidence>
<dbReference type="Pfam" id="PF00076">
    <property type="entry name" value="RRM_1"/>
    <property type="match status" value="1"/>
</dbReference>
<organism evidence="5 6">
    <name type="scientific">Planoprotostelium fungivorum</name>
    <dbReference type="NCBI Taxonomy" id="1890364"/>
    <lineage>
        <taxon>Eukaryota</taxon>
        <taxon>Amoebozoa</taxon>
        <taxon>Evosea</taxon>
        <taxon>Variosea</taxon>
        <taxon>Cavosteliida</taxon>
        <taxon>Cavosteliaceae</taxon>
        <taxon>Planoprotostelium</taxon>
    </lineage>
</organism>
<dbReference type="OrthoDB" id="2573941at2759"/>
<sequence>MNKVRAIEKLNEKEMSLGLAGGEGSWHDRYKDSAYIYVGGLDFNFTEGDIICVFSQYGDIIDINMPKSDEGVSKGFCFLCYYNQKSTVLAVDNLNGIKLAGKTIRVDHCEYKHREETDQEKTDQETIDQERTDQERTGTEEIEGKIDTERRGRETMTDEGLQIAGGRDQFHHHPHIPREKGDKVQVYRSLLYMSPTYKSSSKLPHWYLTPSPVENEDVSLSHVPFHLSIGRNEHETT</sequence>
<dbReference type="GO" id="GO:0071013">
    <property type="term" value="C:catalytic step 2 spliceosome"/>
    <property type="evidence" value="ECO:0007669"/>
    <property type="project" value="TreeGrafter"/>
</dbReference>
<dbReference type="Gene3D" id="3.30.70.330">
    <property type="match status" value="1"/>
</dbReference>
<feature type="region of interest" description="Disordered" evidence="3">
    <location>
        <begin position="114"/>
        <end position="139"/>
    </location>
</feature>
<dbReference type="Proteomes" id="UP000241769">
    <property type="component" value="Unassembled WGS sequence"/>
</dbReference>
<keyword evidence="6" id="KW-1185">Reference proteome</keyword>
<dbReference type="InterPro" id="IPR012677">
    <property type="entry name" value="Nucleotide-bd_a/b_plait_sf"/>
</dbReference>
<evidence type="ECO:0000259" key="4">
    <source>
        <dbReference type="PROSITE" id="PS50102"/>
    </source>
</evidence>
<dbReference type="PANTHER" id="PTHR45880:SF1">
    <property type="entry name" value="RNA-BINDING MOTIF PROTEIN, X-LINKED 2"/>
    <property type="match status" value="1"/>
</dbReference>
<evidence type="ECO:0000256" key="1">
    <source>
        <dbReference type="ARBA" id="ARBA00022884"/>
    </source>
</evidence>
<comment type="caution">
    <text evidence="5">The sequence shown here is derived from an EMBL/GenBank/DDBJ whole genome shotgun (WGS) entry which is preliminary data.</text>
</comment>